<protein>
    <submittedName>
        <fullName evidence="2">GNAT family N-acetyltransferase</fullName>
    </submittedName>
</protein>
<dbReference type="Proteomes" id="UP000481872">
    <property type="component" value="Unassembled WGS sequence"/>
</dbReference>
<feature type="domain" description="N-acetyltransferase" evidence="1">
    <location>
        <begin position="2"/>
        <end position="169"/>
    </location>
</feature>
<name>A0A6M0H2T9_9CLOT</name>
<gene>
    <name evidence="2" type="ORF">G3M99_09310</name>
</gene>
<proteinExistence type="predicted"/>
<keyword evidence="2" id="KW-0808">Transferase</keyword>
<organism evidence="2 3">
    <name type="scientific">Clostridium senegalense</name>
    <dbReference type="NCBI Taxonomy" id="1465809"/>
    <lineage>
        <taxon>Bacteria</taxon>
        <taxon>Bacillati</taxon>
        <taxon>Bacillota</taxon>
        <taxon>Clostridia</taxon>
        <taxon>Eubacteriales</taxon>
        <taxon>Clostridiaceae</taxon>
        <taxon>Clostridium</taxon>
    </lineage>
</organism>
<sequence length="180" mass="21362">MIKLEYLKEEDLEKIVEWNKNKSSDYLLQWAGPSYTYPLTINQVKNYYFNDVKKDNSNIFLYKIITVSTNELIGTIELREVDKINKIGRVCRFLIGEESIRYKGLGTQALKELLRIGFENFNFEKITLGVFDFNESAIKCYEKSGFLKEKFIKNARKAKDGYWNLYEMTVLKSKWRIMNK</sequence>
<dbReference type="CDD" id="cd04301">
    <property type="entry name" value="NAT_SF"/>
    <property type="match status" value="1"/>
</dbReference>
<comment type="caution">
    <text evidence="2">The sequence shown here is derived from an EMBL/GenBank/DDBJ whole genome shotgun (WGS) entry which is preliminary data.</text>
</comment>
<evidence type="ECO:0000313" key="2">
    <source>
        <dbReference type="EMBL" id="NEU05046.1"/>
    </source>
</evidence>
<dbReference type="PANTHER" id="PTHR43415">
    <property type="entry name" value="SPERMIDINE N(1)-ACETYLTRANSFERASE"/>
    <property type="match status" value="1"/>
</dbReference>
<dbReference type="Pfam" id="PF00583">
    <property type="entry name" value="Acetyltransf_1"/>
    <property type="match status" value="1"/>
</dbReference>
<dbReference type="AlphaFoldDB" id="A0A6M0H2T9"/>
<evidence type="ECO:0000313" key="3">
    <source>
        <dbReference type="Proteomes" id="UP000481872"/>
    </source>
</evidence>
<evidence type="ECO:0000259" key="1">
    <source>
        <dbReference type="PROSITE" id="PS51186"/>
    </source>
</evidence>
<accession>A0A6M0H2T9</accession>
<reference evidence="2 3" key="1">
    <citation type="submission" date="2020-02" db="EMBL/GenBank/DDBJ databases">
        <title>Genome assembly of a novel Clostridium senegalense strain.</title>
        <authorList>
            <person name="Gupta T.B."/>
            <person name="Jauregui R."/>
            <person name="Maclean P."/>
            <person name="Nawarathana A."/>
            <person name="Brightwell G."/>
        </authorList>
    </citation>
    <scope>NUCLEOTIDE SEQUENCE [LARGE SCALE GENOMIC DNA]</scope>
    <source>
        <strain evidence="2 3">AGRFS4</strain>
    </source>
</reference>
<dbReference type="Gene3D" id="3.40.630.30">
    <property type="match status" value="1"/>
</dbReference>
<keyword evidence="3" id="KW-1185">Reference proteome</keyword>
<dbReference type="PROSITE" id="PS51186">
    <property type="entry name" value="GNAT"/>
    <property type="match status" value="1"/>
</dbReference>
<dbReference type="InterPro" id="IPR016181">
    <property type="entry name" value="Acyl_CoA_acyltransferase"/>
</dbReference>
<dbReference type="RefSeq" id="WP_199869969.1">
    <property type="nucleotide sequence ID" value="NZ_JAAGPU010000015.1"/>
</dbReference>
<dbReference type="SUPFAM" id="SSF55729">
    <property type="entry name" value="Acyl-CoA N-acyltransferases (Nat)"/>
    <property type="match status" value="1"/>
</dbReference>
<dbReference type="PANTHER" id="PTHR43415:SF5">
    <property type="entry name" value="ACETYLTRANSFERASE"/>
    <property type="match status" value="1"/>
</dbReference>
<dbReference type="GO" id="GO:0016747">
    <property type="term" value="F:acyltransferase activity, transferring groups other than amino-acyl groups"/>
    <property type="evidence" value="ECO:0007669"/>
    <property type="project" value="InterPro"/>
</dbReference>
<dbReference type="EMBL" id="JAAGPU010000015">
    <property type="protein sequence ID" value="NEU05046.1"/>
    <property type="molecule type" value="Genomic_DNA"/>
</dbReference>
<dbReference type="InterPro" id="IPR000182">
    <property type="entry name" value="GNAT_dom"/>
</dbReference>